<feature type="domain" description="ACT" evidence="10">
    <location>
        <begin position="212"/>
        <end position="291"/>
    </location>
</feature>
<keyword evidence="12" id="KW-1185">Reference proteome</keyword>
<evidence type="ECO:0000313" key="12">
    <source>
        <dbReference type="Proteomes" id="UP001183388"/>
    </source>
</evidence>
<dbReference type="EC" id="4.2.1.51" evidence="2"/>
<dbReference type="EMBL" id="JAVREN010000056">
    <property type="protein sequence ID" value="MDT0310141.1"/>
    <property type="molecule type" value="Genomic_DNA"/>
</dbReference>
<keyword evidence="7" id="KW-0456">Lyase</keyword>
<evidence type="ECO:0000259" key="9">
    <source>
        <dbReference type="PROSITE" id="PS51171"/>
    </source>
</evidence>
<dbReference type="Gene3D" id="3.30.70.260">
    <property type="match status" value="1"/>
</dbReference>
<evidence type="ECO:0000256" key="2">
    <source>
        <dbReference type="ARBA" id="ARBA00013147"/>
    </source>
</evidence>
<evidence type="ECO:0000256" key="1">
    <source>
        <dbReference type="ARBA" id="ARBA00004741"/>
    </source>
</evidence>
<evidence type="ECO:0000256" key="6">
    <source>
        <dbReference type="ARBA" id="ARBA00023222"/>
    </source>
</evidence>
<dbReference type="Pfam" id="PF01842">
    <property type="entry name" value="ACT"/>
    <property type="match status" value="1"/>
</dbReference>
<dbReference type="PIRSF" id="PIRSF001500">
    <property type="entry name" value="Chor_mut_pdt_Ppr"/>
    <property type="match status" value="1"/>
</dbReference>
<dbReference type="SUPFAM" id="SSF55021">
    <property type="entry name" value="ACT-like"/>
    <property type="match status" value="1"/>
</dbReference>
<comment type="catalytic activity">
    <reaction evidence="8">
        <text>prephenate + H(+) = 3-phenylpyruvate + CO2 + H2O</text>
        <dbReference type="Rhea" id="RHEA:21648"/>
        <dbReference type="ChEBI" id="CHEBI:15377"/>
        <dbReference type="ChEBI" id="CHEBI:15378"/>
        <dbReference type="ChEBI" id="CHEBI:16526"/>
        <dbReference type="ChEBI" id="CHEBI:18005"/>
        <dbReference type="ChEBI" id="CHEBI:29934"/>
        <dbReference type="EC" id="4.2.1.51"/>
    </reaction>
</comment>
<dbReference type="InterPro" id="IPR001086">
    <property type="entry name" value="Preph_deHydtase"/>
</dbReference>
<keyword evidence="6" id="KW-0584">Phenylalanine biosynthesis</keyword>
<evidence type="ECO:0000256" key="4">
    <source>
        <dbReference type="ARBA" id="ARBA00022605"/>
    </source>
</evidence>
<name>A0ABU2LEZ4_9ACTN</name>
<keyword evidence="5" id="KW-0057">Aromatic amino acid biosynthesis</keyword>
<sequence>MKNFSGNATEDPVGAVGYLGPPGTFTHQATLTHPALAERAHIPLADAESVIGAVARGSVELGVLAWESSVAGLVGPTLDLLAASASEVRIRDDIALPVEMCLWTRPGARLGDVRRVASHAHALTQCRGWLRAHLPAATVRETASTAAALEAVARDRRGTTAAIASAGAGNAPGVRGVTVSRRAIGDIPDAVTRFVVLGLGAAGPREPRRALLACFQPQNRPGSLLRILRVFADHGIELTHIESRPTRTGLGHYYFLVECLLPPSRAASLERAAARLRGMGVRVKDLGATPFAPAGRSGAPGPAALGVPA</sequence>
<proteinExistence type="predicted"/>
<feature type="domain" description="Prephenate dehydratase" evidence="9">
    <location>
        <begin position="15"/>
        <end position="199"/>
    </location>
</feature>
<dbReference type="Proteomes" id="UP001183388">
    <property type="component" value="Unassembled WGS sequence"/>
</dbReference>
<gene>
    <name evidence="11" type="ORF">RM780_24760</name>
</gene>
<accession>A0ABU2LEZ4</accession>
<organism evidence="11 12">
    <name type="scientific">Streptomyces boetiae</name>
    <dbReference type="NCBI Taxonomy" id="3075541"/>
    <lineage>
        <taxon>Bacteria</taxon>
        <taxon>Bacillati</taxon>
        <taxon>Actinomycetota</taxon>
        <taxon>Actinomycetes</taxon>
        <taxon>Kitasatosporales</taxon>
        <taxon>Streptomycetaceae</taxon>
        <taxon>Streptomyces</taxon>
    </lineage>
</organism>
<evidence type="ECO:0000259" key="10">
    <source>
        <dbReference type="PROSITE" id="PS51671"/>
    </source>
</evidence>
<evidence type="ECO:0000256" key="3">
    <source>
        <dbReference type="ARBA" id="ARBA00021872"/>
    </source>
</evidence>
<comment type="pathway">
    <text evidence="1">Amino-acid biosynthesis; L-phenylalanine biosynthesis; phenylpyruvate from prephenate: step 1/1.</text>
</comment>
<evidence type="ECO:0000256" key="7">
    <source>
        <dbReference type="ARBA" id="ARBA00023239"/>
    </source>
</evidence>
<dbReference type="PROSITE" id="PS51171">
    <property type="entry name" value="PREPHENATE_DEHYDR_3"/>
    <property type="match status" value="1"/>
</dbReference>
<evidence type="ECO:0000256" key="5">
    <source>
        <dbReference type="ARBA" id="ARBA00023141"/>
    </source>
</evidence>
<dbReference type="InterPro" id="IPR002912">
    <property type="entry name" value="ACT_dom"/>
</dbReference>
<dbReference type="CDD" id="cd04880">
    <property type="entry name" value="ACT_AAAH-PDT-like"/>
    <property type="match status" value="1"/>
</dbReference>
<dbReference type="PROSITE" id="PS51671">
    <property type="entry name" value="ACT"/>
    <property type="match status" value="1"/>
</dbReference>
<dbReference type="InterPro" id="IPR045865">
    <property type="entry name" value="ACT-like_dom_sf"/>
</dbReference>
<evidence type="ECO:0000256" key="8">
    <source>
        <dbReference type="ARBA" id="ARBA00047848"/>
    </source>
</evidence>
<evidence type="ECO:0000313" key="11">
    <source>
        <dbReference type="EMBL" id="MDT0310141.1"/>
    </source>
</evidence>
<protein>
    <recommendedName>
        <fullName evidence="3">Prephenate dehydratase</fullName>
        <ecNumber evidence="2">4.2.1.51</ecNumber>
    </recommendedName>
</protein>
<dbReference type="PANTHER" id="PTHR21022">
    <property type="entry name" value="PREPHENATE DEHYDRATASE P PROTEIN"/>
    <property type="match status" value="1"/>
</dbReference>
<dbReference type="RefSeq" id="WP_311633111.1">
    <property type="nucleotide sequence ID" value="NZ_JAVREN010000056.1"/>
</dbReference>
<comment type="caution">
    <text evidence="11">The sequence shown here is derived from an EMBL/GenBank/DDBJ whole genome shotgun (WGS) entry which is preliminary data.</text>
</comment>
<dbReference type="Pfam" id="PF00800">
    <property type="entry name" value="PDT"/>
    <property type="match status" value="1"/>
</dbReference>
<reference evidence="12" key="1">
    <citation type="submission" date="2023-07" db="EMBL/GenBank/DDBJ databases">
        <title>30 novel species of actinomycetes from the DSMZ collection.</title>
        <authorList>
            <person name="Nouioui I."/>
        </authorList>
    </citation>
    <scope>NUCLEOTIDE SEQUENCE [LARGE SCALE GENOMIC DNA]</scope>
    <source>
        <strain evidence="12">DSM 44917</strain>
    </source>
</reference>
<keyword evidence="4" id="KW-0028">Amino-acid biosynthesis</keyword>
<dbReference type="PANTHER" id="PTHR21022:SF19">
    <property type="entry name" value="PREPHENATE DEHYDRATASE-RELATED"/>
    <property type="match status" value="1"/>
</dbReference>
<dbReference type="CDD" id="cd13532">
    <property type="entry name" value="PBP2_PDT_like"/>
    <property type="match status" value="1"/>
</dbReference>
<dbReference type="SUPFAM" id="SSF53850">
    <property type="entry name" value="Periplasmic binding protein-like II"/>
    <property type="match status" value="1"/>
</dbReference>
<dbReference type="InterPro" id="IPR008242">
    <property type="entry name" value="Chor_mutase/pphenate_deHydtase"/>
</dbReference>
<dbReference type="Gene3D" id="3.40.190.10">
    <property type="entry name" value="Periplasmic binding protein-like II"/>
    <property type="match status" value="2"/>
</dbReference>